<dbReference type="AlphaFoldDB" id="A0A348WJC9"/>
<accession>A0A348WJC9</accession>
<dbReference type="Proteomes" id="UP000264719">
    <property type="component" value="Unassembled WGS sequence"/>
</dbReference>
<dbReference type="Pfam" id="PF07859">
    <property type="entry name" value="Abhydrolase_3"/>
    <property type="match status" value="1"/>
</dbReference>
<feature type="domain" description="Alpha/beta hydrolase fold-3" evidence="2">
    <location>
        <begin position="73"/>
        <end position="273"/>
    </location>
</feature>
<organism evidence="3 4">
    <name type="scientific">Roseovarius nubinhibens</name>
    <dbReference type="NCBI Taxonomy" id="314263"/>
    <lineage>
        <taxon>Bacteria</taxon>
        <taxon>Pseudomonadati</taxon>
        <taxon>Pseudomonadota</taxon>
        <taxon>Alphaproteobacteria</taxon>
        <taxon>Rhodobacterales</taxon>
        <taxon>Roseobacteraceae</taxon>
        <taxon>Roseovarius</taxon>
    </lineage>
</organism>
<protein>
    <submittedName>
        <fullName evidence="3">Alpha/beta hydrolase</fullName>
    </submittedName>
</protein>
<evidence type="ECO:0000259" key="2">
    <source>
        <dbReference type="Pfam" id="PF07859"/>
    </source>
</evidence>
<dbReference type="Gene3D" id="3.40.50.1820">
    <property type="entry name" value="alpha/beta hydrolase"/>
    <property type="match status" value="1"/>
</dbReference>
<comment type="caution">
    <text evidence="3">The sequence shown here is derived from an EMBL/GenBank/DDBJ whole genome shotgun (WGS) entry which is preliminary data.</text>
</comment>
<dbReference type="PANTHER" id="PTHR48081">
    <property type="entry name" value="AB HYDROLASE SUPERFAMILY PROTEIN C4A8.06C"/>
    <property type="match status" value="1"/>
</dbReference>
<keyword evidence="1 3" id="KW-0378">Hydrolase</keyword>
<dbReference type="EMBL" id="DMVW01000220">
    <property type="protein sequence ID" value="HAR54641.1"/>
    <property type="molecule type" value="Genomic_DNA"/>
</dbReference>
<dbReference type="InterPro" id="IPR050300">
    <property type="entry name" value="GDXG_lipolytic_enzyme"/>
</dbReference>
<dbReference type="SUPFAM" id="SSF53474">
    <property type="entry name" value="alpha/beta-Hydrolases"/>
    <property type="match status" value="1"/>
</dbReference>
<dbReference type="GO" id="GO:0016787">
    <property type="term" value="F:hydrolase activity"/>
    <property type="evidence" value="ECO:0007669"/>
    <property type="project" value="UniProtKB-KW"/>
</dbReference>
<sequence length="299" mass="33237">MSLRMRLMGGLMRPVMRVMMNRVERPEPLRWHLDVTARWVFRRVPGMEARDVRYPEGRALWVSAGAVREDRVLLYIHGGGFIAGRPETHQKMVARLCRMTGMRAFMPAYRLAPEHPLPAAQEDVRRAWDYLRTEGHAPEQIVIGGDSAGGGLALSLLAELGREGQRPAGVFAWSPCADLSFSGASVESNDATEHFFPARRVHDLAAMALGDVAAKDPRVSPLFAEFSDCPPVLIQASESEILLDDARRMAEVLRQAGGEVELETWAGAPHVWQIFDGWFPEARAAIASTARWISSLSDR</sequence>
<evidence type="ECO:0000256" key="1">
    <source>
        <dbReference type="ARBA" id="ARBA00022801"/>
    </source>
</evidence>
<reference evidence="3 4" key="1">
    <citation type="journal article" date="2018" name="Nat. Biotechnol.">
        <title>A standardized bacterial taxonomy based on genome phylogeny substantially revises the tree of life.</title>
        <authorList>
            <person name="Parks D.H."/>
            <person name="Chuvochina M."/>
            <person name="Waite D.W."/>
            <person name="Rinke C."/>
            <person name="Skarshewski A."/>
            <person name="Chaumeil P.A."/>
            <person name="Hugenholtz P."/>
        </authorList>
    </citation>
    <scope>NUCLEOTIDE SEQUENCE [LARGE SCALE GENOMIC DNA]</scope>
    <source>
        <strain evidence="3">UBA9169</strain>
    </source>
</reference>
<dbReference type="PANTHER" id="PTHR48081:SF8">
    <property type="entry name" value="ALPHA_BETA HYDROLASE FOLD-3 DOMAIN-CONTAINING PROTEIN-RELATED"/>
    <property type="match status" value="1"/>
</dbReference>
<evidence type="ECO:0000313" key="3">
    <source>
        <dbReference type="EMBL" id="HAR54641.1"/>
    </source>
</evidence>
<evidence type="ECO:0000313" key="4">
    <source>
        <dbReference type="Proteomes" id="UP000264719"/>
    </source>
</evidence>
<proteinExistence type="predicted"/>
<dbReference type="InterPro" id="IPR013094">
    <property type="entry name" value="AB_hydrolase_3"/>
</dbReference>
<name>A0A348WJC9_9RHOB</name>
<gene>
    <name evidence="3" type="ORF">DCS45_22610</name>
</gene>
<dbReference type="InterPro" id="IPR029058">
    <property type="entry name" value="AB_hydrolase_fold"/>
</dbReference>
<dbReference type="RefSeq" id="WP_339853889.1">
    <property type="nucleotide sequence ID" value="NZ_CAXAXR010000006.1"/>
</dbReference>